<dbReference type="InterPro" id="IPR037749">
    <property type="entry name" value="Ext_Synaptotagmin_C2B"/>
</dbReference>
<organism evidence="19">
    <name type="scientific">Anopheles sinensis</name>
    <name type="common">Mosquito</name>
    <dbReference type="NCBI Taxonomy" id="74873"/>
    <lineage>
        <taxon>Eukaryota</taxon>
        <taxon>Metazoa</taxon>
        <taxon>Ecdysozoa</taxon>
        <taxon>Arthropoda</taxon>
        <taxon>Hexapoda</taxon>
        <taxon>Insecta</taxon>
        <taxon>Pterygota</taxon>
        <taxon>Neoptera</taxon>
        <taxon>Endopterygota</taxon>
        <taxon>Diptera</taxon>
        <taxon>Nematocera</taxon>
        <taxon>Culicoidea</taxon>
        <taxon>Culicidae</taxon>
        <taxon>Anophelinae</taxon>
        <taxon>Anopheles</taxon>
    </lineage>
</organism>
<dbReference type="PANTHER" id="PTHR45761">
    <property type="entry name" value="EXTENDED SYNAPTOTAGMIN-LIKE PROTEIN 2, ISOFORM C"/>
    <property type="match status" value="1"/>
</dbReference>
<keyword evidence="14 16" id="KW-0472">Membrane</keyword>
<dbReference type="GO" id="GO:0061817">
    <property type="term" value="P:endoplasmic reticulum-plasma membrane tethering"/>
    <property type="evidence" value="ECO:0007669"/>
    <property type="project" value="InterPro"/>
</dbReference>
<evidence type="ECO:0000259" key="18">
    <source>
        <dbReference type="PROSITE" id="PS51847"/>
    </source>
</evidence>
<dbReference type="InterPro" id="IPR037733">
    <property type="entry name" value="Ext_Synaptotagmin_C2A"/>
</dbReference>
<dbReference type="PROSITE" id="PS50004">
    <property type="entry name" value="C2"/>
    <property type="match status" value="3"/>
</dbReference>
<dbReference type="VEuPathDB" id="VectorBase:ASIC013237"/>
<dbReference type="Proteomes" id="UP000030765">
    <property type="component" value="Unassembled WGS sequence"/>
</dbReference>
<dbReference type="Pfam" id="PF00168">
    <property type="entry name" value="C2"/>
    <property type="match status" value="3"/>
</dbReference>
<dbReference type="Pfam" id="PF17047">
    <property type="entry name" value="SMP_LBD"/>
    <property type="match status" value="1"/>
</dbReference>
<dbReference type="GO" id="GO:0031210">
    <property type="term" value="F:phosphatidylcholine binding"/>
    <property type="evidence" value="ECO:0007669"/>
    <property type="project" value="TreeGrafter"/>
</dbReference>
<dbReference type="EMBL" id="KE525302">
    <property type="protein sequence ID" value="KFB45293.1"/>
    <property type="molecule type" value="Genomic_DNA"/>
</dbReference>
<dbReference type="FunFam" id="2.60.40.150:FF:000158">
    <property type="entry name" value="extended synaptotagmin-2 isoform X4"/>
    <property type="match status" value="1"/>
</dbReference>
<dbReference type="SUPFAM" id="SSF49562">
    <property type="entry name" value="C2 domain (Calcium/lipid-binding domain, CaLB)"/>
    <property type="match status" value="3"/>
</dbReference>
<dbReference type="STRING" id="74873.A0A084W4Z9"/>
<evidence type="ECO:0000256" key="7">
    <source>
        <dbReference type="ARBA" id="ARBA00022723"/>
    </source>
</evidence>
<accession>A0A084W4Z9</accession>
<name>A0A084W4Z9_ANOSI</name>
<keyword evidence="6 16" id="KW-0812">Transmembrane</keyword>
<feature type="region of interest" description="Disordered" evidence="15">
    <location>
        <begin position="735"/>
        <end position="763"/>
    </location>
</feature>
<dbReference type="PANTHER" id="PTHR45761:SF1">
    <property type="entry name" value="EXTENDED SYNAPTOTAGMIN-LIKE PROTEIN 2, ISOFORM C"/>
    <property type="match status" value="1"/>
</dbReference>
<keyword evidence="10" id="KW-0106">Calcium</keyword>
<gene>
    <name evidence="19" type="ORF">ZHAS_00013237</name>
</gene>
<evidence type="ECO:0000313" key="19">
    <source>
        <dbReference type="EMBL" id="KFB45293.1"/>
    </source>
</evidence>
<evidence type="ECO:0000256" key="3">
    <source>
        <dbReference type="ARBA" id="ARBA00005867"/>
    </source>
</evidence>
<comment type="subcellular location">
    <subcellularLocation>
        <location evidence="1">Cell membrane</location>
        <topology evidence="1">Peripheral membrane protein</topology>
    </subcellularLocation>
    <subcellularLocation>
        <location evidence="2">Endoplasmic reticulum membrane</location>
        <topology evidence="2">Multi-pass membrane protein</topology>
    </subcellularLocation>
</comment>
<dbReference type="CDD" id="cd04050">
    <property type="entry name" value="C2B_Synaptotagmin-like"/>
    <property type="match status" value="1"/>
</dbReference>
<dbReference type="InterPro" id="IPR035892">
    <property type="entry name" value="C2_domain_sf"/>
</dbReference>
<keyword evidence="13" id="KW-0446">Lipid-binding</keyword>
<dbReference type="InterPro" id="IPR051634">
    <property type="entry name" value="Extended_Synaptotagmin"/>
</dbReference>
<dbReference type="InterPro" id="IPR037752">
    <property type="entry name" value="C2C_KIAA1228"/>
</dbReference>
<proteinExistence type="inferred from homology"/>
<evidence type="ECO:0000256" key="14">
    <source>
        <dbReference type="ARBA" id="ARBA00023136"/>
    </source>
</evidence>
<dbReference type="FunFam" id="2.60.40.150:FF:000155">
    <property type="entry name" value="extended synaptotagmin-2 isoform X1"/>
    <property type="match status" value="1"/>
</dbReference>
<reference evidence="20" key="2">
    <citation type="submission" date="2020-05" db="UniProtKB">
        <authorList>
            <consortium name="EnsemblMetazoa"/>
        </authorList>
    </citation>
    <scope>IDENTIFICATION</scope>
</reference>
<evidence type="ECO:0000256" key="12">
    <source>
        <dbReference type="ARBA" id="ARBA00023055"/>
    </source>
</evidence>
<dbReference type="InterPro" id="IPR031468">
    <property type="entry name" value="SMP_LBD"/>
</dbReference>
<evidence type="ECO:0000313" key="20">
    <source>
        <dbReference type="EnsemblMetazoa" id="ASIC013237-PA"/>
    </source>
</evidence>
<dbReference type="GO" id="GO:0008429">
    <property type="term" value="F:phosphatidylethanolamine binding"/>
    <property type="evidence" value="ECO:0007669"/>
    <property type="project" value="TreeGrafter"/>
</dbReference>
<dbReference type="FunFam" id="2.60.40.150:FF:000093">
    <property type="entry name" value="Extended synaptotagmin 3"/>
    <property type="match status" value="1"/>
</dbReference>
<feature type="domain" description="SMP-LTD" evidence="18">
    <location>
        <begin position="174"/>
        <end position="353"/>
    </location>
</feature>
<keyword evidence="8" id="KW-0677">Repeat</keyword>
<keyword evidence="12" id="KW-0445">Lipid transport</keyword>
<dbReference type="CDD" id="cd08391">
    <property type="entry name" value="C2A_C2C_Synaptotagmin_like"/>
    <property type="match status" value="1"/>
</dbReference>
<evidence type="ECO:0000256" key="4">
    <source>
        <dbReference type="ARBA" id="ARBA00022448"/>
    </source>
</evidence>
<keyword evidence="11 16" id="KW-1133">Transmembrane helix</keyword>
<feature type="region of interest" description="Disordered" evidence="15">
    <location>
        <begin position="638"/>
        <end position="709"/>
    </location>
</feature>
<dbReference type="EMBL" id="ATLV01020438">
    <property type="status" value="NOT_ANNOTATED_CDS"/>
    <property type="molecule type" value="Genomic_DNA"/>
</dbReference>
<feature type="transmembrane region" description="Helical" evidence="16">
    <location>
        <begin position="104"/>
        <end position="124"/>
    </location>
</feature>
<dbReference type="SMART" id="SM00239">
    <property type="entry name" value="C2"/>
    <property type="match status" value="3"/>
</dbReference>
<evidence type="ECO:0000256" key="2">
    <source>
        <dbReference type="ARBA" id="ARBA00004477"/>
    </source>
</evidence>
<dbReference type="EnsemblMetazoa" id="ASIC013237-RA">
    <property type="protein sequence ID" value="ASIC013237-PA"/>
    <property type="gene ID" value="ASIC013237"/>
</dbReference>
<evidence type="ECO:0000256" key="8">
    <source>
        <dbReference type="ARBA" id="ARBA00022737"/>
    </source>
</evidence>
<evidence type="ECO:0000256" key="13">
    <source>
        <dbReference type="ARBA" id="ARBA00023121"/>
    </source>
</evidence>
<feature type="compositionally biased region" description="Low complexity" evidence="15">
    <location>
        <begin position="659"/>
        <end position="683"/>
    </location>
</feature>
<dbReference type="GO" id="GO:0005886">
    <property type="term" value="C:plasma membrane"/>
    <property type="evidence" value="ECO:0007669"/>
    <property type="project" value="UniProtKB-SubCell"/>
</dbReference>
<dbReference type="InterPro" id="IPR039010">
    <property type="entry name" value="Synaptotagmin_SMP"/>
</dbReference>
<dbReference type="OrthoDB" id="1029639at2759"/>
<evidence type="ECO:0000256" key="9">
    <source>
        <dbReference type="ARBA" id="ARBA00022824"/>
    </source>
</evidence>
<keyword evidence="7" id="KW-0479">Metal-binding</keyword>
<comment type="similarity">
    <text evidence="3">Belongs to the extended synaptotagmin family.</text>
</comment>
<feature type="domain" description="C2" evidence="17">
    <location>
        <begin position="492"/>
        <end position="613"/>
    </location>
</feature>
<evidence type="ECO:0000256" key="5">
    <source>
        <dbReference type="ARBA" id="ARBA00022475"/>
    </source>
</evidence>
<dbReference type="GO" id="GO:0005509">
    <property type="term" value="F:calcium ion binding"/>
    <property type="evidence" value="ECO:0007669"/>
    <property type="project" value="TreeGrafter"/>
</dbReference>
<protein>
    <submittedName>
        <fullName evidence="19">AGAP003725-PB-like protein</fullName>
    </submittedName>
</protein>
<feature type="domain" description="C2" evidence="17">
    <location>
        <begin position="353"/>
        <end position="470"/>
    </location>
</feature>
<dbReference type="PROSITE" id="PS51847">
    <property type="entry name" value="SMP"/>
    <property type="match status" value="1"/>
</dbReference>
<feature type="domain" description="C2" evidence="17">
    <location>
        <begin position="765"/>
        <end position="888"/>
    </location>
</feature>
<dbReference type="GO" id="GO:0006869">
    <property type="term" value="P:lipid transport"/>
    <property type="evidence" value="ECO:0007669"/>
    <property type="project" value="UniProtKB-KW"/>
</dbReference>
<sequence>MQPVLQHPAPSANIGFLRSFSSPCSDSTAAEQTPPVDTASEVDSLLSAESSADGTASPEAGSPETMAGASKELSPEQSPPEASEVARTKDDSVMSLLYSFAKKVVTVGIIYFVGYMGWSVAWLITPVILSVARESWRKTNDTRRSVAKASAVANDKDVILARLHDLPAWVFFPDVERCEWLNRILKQVWPNANFYAKNLIKESIEPNIRQAMAGYKLNGFKFDRMILGTIPPRIGGVKVYDKNVSRNEIIMDLDLFYAGDCDISFALSGLRGGIKDFQIHGTVRVIMKPLISQMPLIGGLQIFFLNNPNIDFNLVGVVDLLDMPGLSDILRKIIVEQVAAIMVLPNKLPIVLSDGVPALSLKMPEPEGVLRIHVVEAKDLMKKDISVLGKGKSDPYAIISVGAQQFRTQTIDNTVNPKWDYWCEALIHAESGQALQAIINDEDAGEDELLGRATVEISSVTKNGEIDTWLTLEQAKHGLVHLRMTWFSLSSEKADLKAALEETQHLRVTSMSTALLTVFIDSAKNLPQARQQSQPDPYLVLSVGKKNEQTSVQMRTDAPVWEQGFTFLVGNPDNDTLQLKVIDQKTGNTIGSLTYILSALMEKKNLEIMSQPFQLQKSGPESKLIMSLSLRILKRHREQEATVGSPDRASVSEADSVLSRTSSIRTSTSMAQSQAGQQSSADANPTQGESGTGLAHQGSVRKQDSRKSTNSAILEQMSIQEEQFVVSTLNTAMMATPPRSPNLSEGGTELLRRSPSTTSSAGSAGLGRIQLTVAFSVQRQRLLVIVHKISNIPLKDPSNIPDPYVKLYLLPGRSKESKRKTAVVKDNCDPVFDTTFEYIISNAELVNSELEVTVCTQKGFFGSPVIGMQKLTLNDPDISSGQGIKAWYDLLPESKFE</sequence>
<evidence type="ECO:0000313" key="21">
    <source>
        <dbReference type="Proteomes" id="UP000030765"/>
    </source>
</evidence>
<dbReference type="CDD" id="cd04030">
    <property type="entry name" value="C2C_KIAA1228"/>
    <property type="match status" value="1"/>
</dbReference>
<dbReference type="GO" id="GO:0005544">
    <property type="term" value="F:calcium-dependent phospholipid binding"/>
    <property type="evidence" value="ECO:0007669"/>
    <property type="project" value="TreeGrafter"/>
</dbReference>
<reference evidence="19 21" key="1">
    <citation type="journal article" date="2014" name="BMC Genomics">
        <title>Genome sequence of Anopheles sinensis provides insight into genetics basis of mosquito competence for malaria parasites.</title>
        <authorList>
            <person name="Zhou D."/>
            <person name="Zhang D."/>
            <person name="Ding G."/>
            <person name="Shi L."/>
            <person name="Hou Q."/>
            <person name="Ye Y."/>
            <person name="Xu Y."/>
            <person name="Zhou H."/>
            <person name="Xiong C."/>
            <person name="Li S."/>
            <person name="Yu J."/>
            <person name="Hong S."/>
            <person name="Yu X."/>
            <person name="Zou P."/>
            <person name="Chen C."/>
            <person name="Chang X."/>
            <person name="Wang W."/>
            <person name="Lv Y."/>
            <person name="Sun Y."/>
            <person name="Ma L."/>
            <person name="Shen B."/>
            <person name="Zhu C."/>
        </authorList>
    </citation>
    <scope>NUCLEOTIDE SEQUENCE [LARGE SCALE GENOMIC DNA]</scope>
</reference>
<keyword evidence="9" id="KW-0256">Endoplasmic reticulum</keyword>
<evidence type="ECO:0000256" key="16">
    <source>
        <dbReference type="SAM" id="Phobius"/>
    </source>
</evidence>
<evidence type="ECO:0000256" key="1">
    <source>
        <dbReference type="ARBA" id="ARBA00004202"/>
    </source>
</evidence>
<keyword evidence="5" id="KW-1003">Cell membrane</keyword>
<dbReference type="GO" id="GO:0035091">
    <property type="term" value="F:phosphatidylinositol binding"/>
    <property type="evidence" value="ECO:0007669"/>
    <property type="project" value="TreeGrafter"/>
</dbReference>
<feature type="region of interest" description="Disordered" evidence="15">
    <location>
        <begin position="23"/>
        <end position="87"/>
    </location>
</feature>
<dbReference type="OMA" id="CEAPVFI"/>
<evidence type="ECO:0000256" key="10">
    <source>
        <dbReference type="ARBA" id="ARBA00022837"/>
    </source>
</evidence>
<dbReference type="GO" id="GO:0005789">
    <property type="term" value="C:endoplasmic reticulum membrane"/>
    <property type="evidence" value="ECO:0007669"/>
    <property type="project" value="UniProtKB-SubCell"/>
</dbReference>
<evidence type="ECO:0000256" key="15">
    <source>
        <dbReference type="SAM" id="MobiDB-lite"/>
    </source>
</evidence>
<feature type="compositionally biased region" description="Low complexity" evidence="15">
    <location>
        <begin position="753"/>
        <end position="763"/>
    </location>
</feature>
<keyword evidence="4" id="KW-0813">Transport</keyword>
<dbReference type="InterPro" id="IPR000008">
    <property type="entry name" value="C2_dom"/>
</dbReference>
<dbReference type="AlphaFoldDB" id="A0A084W4Z9"/>
<keyword evidence="21" id="KW-1185">Reference proteome</keyword>
<dbReference type="Gene3D" id="2.60.40.150">
    <property type="entry name" value="C2 domain"/>
    <property type="match status" value="3"/>
</dbReference>
<evidence type="ECO:0000256" key="6">
    <source>
        <dbReference type="ARBA" id="ARBA00022692"/>
    </source>
</evidence>
<evidence type="ECO:0000259" key="17">
    <source>
        <dbReference type="PROSITE" id="PS50004"/>
    </source>
</evidence>
<evidence type="ECO:0000256" key="11">
    <source>
        <dbReference type="ARBA" id="ARBA00022989"/>
    </source>
</evidence>
<dbReference type="CDD" id="cd21670">
    <property type="entry name" value="SMP_ESyt"/>
    <property type="match status" value="1"/>
</dbReference>